<sequence length="123" mass="14299">MGKQKFVIQMNMGDLKMRSKVQQTVVKHRGVTLVKIEGDDHDKVVIEGEELDVVAITRSLRRKICHAEVRVLSVEEKKKEEKKDEEKKKEEKLSQCVCAVPYNPCMYPRYYDIPQDQPSCCVM</sequence>
<dbReference type="PANTHER" id="PTHR46932:SF12">
    <property type="entry name" value="HEAVY METAL-ASSOCIATED ISOPRENYLATED PLANT PROTEIN 47"/>
    <property type="match status" value="1"/>
</dbReference>
<accession>A0AAD5ZIA3</accession>
<evidence type="ECO:0000313" key="1">
    <source>
        <dbReference type="EMBL" id="KAJ3698286.1"/>
    </source>
</evidence>
<proteinExistence type="predicted"/>
<dbReference type="Proteomes" id="UP001210211">
    <property type="component" value="Unassembled WGS sequence"/>
</dbReference>
<keyword evidence="2" id="KW-1185">Reference proteome</keyword>
<dbReference type="AlphaFoldDB" id="A0AAD5ZIA3"/>
<dbReference type="PANTHER" id="PTHR46932">
    <property type="entry name" value="HEAVY METAL-ASSOCIATED ISOPRENYLATED PLANT PROTEIN 47"/>
    <property type="match status" value="1"/>
</dbReference>
<evidence type="ECO:0000313" key="2">
    <source>
        <dbReference type="Proteomes" id="UP001210211"/>
    </source>
</evidence>
<dbReference type="InterPro" id="IPR042885">
    <property type="entry name" value="HIPP47/16"/>
</dbReference>
<gene>
    <name evidence="1" type="ORF">LUZ61_001991</name>
</gene>
<dbReference type="EMBL" id="JAMRDG010000001">
    <property type="protein sequence ID" value="KAJ3698286.1"/>
    <property type="molecule type" value="Genomic_DNA"/>
</dbReference>
<name>A0AAD5ZIA3_9POAL</name>
<dbReference type="Gene3D" id="3.30.70.100">
    <property type="match status" value="1"/>
</dbReference>
<comment type="caution">
    <text evidence="1">The sequence shown here is derived from an EMBL/GenBank/DDBJ whole genome shotgun (WGS) entry which is preliminary data.</text>
</comment>
<protein>
    <recommendedName>
        <fullName evidence="3">HMA domain-containing protein</fullName>
    </recommendedName>
</protein>
<evidence type="ECO:0008006" key="3">
    <source>
        <dbReference type="Google" id="ProtNLM"/>
    </source>
</evidence>
<organism evidence="1 2">
    <name type="scientific">Rhynchospora tenuis</name>
    <dbReference type="NCBI Taxonomy" id="198213"/>
    <lineage>
        <taxon>Eukaryota</taxon>
        <taxon>Viridiplantae</taxon>
        <taxon>Streptophyta</taxon>
        <taxon>Embryophyta</taxon>
        <taxon>Tracheophyta</taxon>
        <taxon>Spermatophyta</taxon>
        <taxon>Magnoliopsida</taxon>
        <taxon>Liliopsida</taxon>
        <taxon>Poales</taxon>
        <taxon>Cyperaceae</taxon>
        <taxon>Cyperoideae</taxon>
        <taxon>Rhynchosporeae</taxon>
        <taxon>Rhynchospora</taxon>
    </lineage>
</organism>
<reference evidence="1 2" key="1">
    <citation type="journal article" date="2022" name="Cell">
        <title>Repeat-based holocentromeres influence genome architecture and karyotype evolution.</title>
        <authorList>
            <person name="Hofstatter P.G."/>
            <person name="Thangavel G."/>
            <person name="Lux T."/>
            <person name="Neumann P."/>
            <person name="Vondrak T."/>
            <person name="Novak P."/>
            <person name="Zhang M."/>
            <person name="Costa L."/>
            <person name="Castellani M."/>
            <person name="Scott A."/>
            <person name="Toegelov H."/>
            <person name="Fuchs J."/>
            <person name="Mata-Sucre Y."/>
            <person name="Dias Y."/>
            <person name="Vanzela A.L.L."/>
            <person name="Huettel B."/>
            <person name="Almeida C.C.S."/>
            <person name="Simkova H."/>
            <person name="Souza G."/>
            <person name="Pedrosa-Harand A."/>
            <person name="Macas J."/>
            <person name="Mayer K.F.X."/>
            <person name="Houben A."/>
            <person name="Marques A."/>
        </authorList>
    </citation>
    <scope>NUCLEOTIDE SEQUENCE [LARGE SCALE GENOMIC DNA]</scope>
    <source>
        <strain evidence="1">RhyTen1mFocal</strain>
    </source>
</reference>